<dbReference type="GO" id="GO:0005737">
    <property type="term" value="C:cytoplasm"/>
    <property type="evidence" value="ECO:0007669"/>
    <property type="project" value="InterPro"/>
</dbReference>
<dbReference type="EMBL" id="CP012159">
    <property type="protein sequence ID" value="AKT39853.1"/>
    <property type="molecule type" value="Genomic_DNA"/>
</dbReference>
<dbReference type="GO" id="GO:0044205">
    <property type="term" value="P:'de novo' UMP biosynthetic process"/>
    <property type="evidence" value="ECO:0007669"/>
    <property type="project" value="UniProtKB-UniPathway"/>
</dbReference>
<evidence type="ECO:0000256" key="5">
    <source>
        <dbReference type="ARBA" id="ARBA00005359"/>
    </source>
</evidence>
<evidence type="ECO:0000256" key="14">
    <source>
        <dbReference type="NCBIfam" id="TIGR01036"/>
    </source>
</evidence>
<evidence type="ECO:0000256" key="6">
    <source>
        <dbReference type="ARBA" id="ARBA00012791"/>
    </source>
</evidence>
<dbReference type="CDD" id="cd04738">
    <property type="entry name" value="DHOD_2_like"/>
    <property type="match status" value="1"/>
</dbReference>
<evidence type="ECO:0000256" key="3">
    <source>
        <dbReference type="ARBA" id="ARBA00004370"/>
    </source>
</evidence>
<dbReference type="PROSITE" id="PS00912">
    <property type="entry name" value="DHODEHASE_2"/>
    <property type="match status" value="1"/>
</dbReference>
<dbReference type="PANTHER" id="PTHR48109">
    <property type="entry name" value="DIHYDROOROTATE DEHYDROGENASE (QUINONE), MITOCHONDRIAL-RELATED"/>
    <property type="match status" value="1"/>
</dbReference>
<dbReference type="InterPro" id="IPR013785">
    <property type="entry name" value="Aldolase_TIM"/>
</dbReference>
<dbReference type="GO" id="GO:0106430">
    <property type="term" value="F:dihydroorotate dehydrogenase (quinone) activity"/>
    <property type="evidence" value="ECO:0007669"/>
    <property type="project" value="UniProtKB-EC"/>
</dbReference>
<evidence type="ECO:0000256" key="9">
    <source>
        <dbReference type="ARBA" id="ARBA00022643"/>
    </source>
</evidence>
<evidence type="ECO:0000256" key="13">
    <source>
        <dbReference type="ARBA" id="ARBA00048639"/>
    </source>
</evidence>
<dbReference type="GO" id="GO:0006207">
    <property type="term" value="P:'de novo' pyrimidine nucleobase biosynthetic process"/>
    <property type="evidence" value="ECO:0007669"/>
    <property type="project" value="UniProtKB-UniRule"/>
</dbReference>
<organism evidence="17 18">
    <name type="scientific">Chondromyces crocatus</name>
    <dbReference type="NCBI Taxonomy" id="52"/>
    <lineage>
        <taxon>Bacteria</taxon>
        <taxon>Pseudomonadati</taxon>
        <taxon>Myxococcota</taxon>
        <taxon>Polyangia</taxon>
        <taxon>Polyangiales</taxon>
        <taxon>Polyangiaceae</taxon>
        <taxon>Chondromyces</taxon>
    </lineage>
</organism>
<dbReference type="InterPro" id="IPR050074">
    <property type="entry name" value="DHO_dehydrogenase"/>
</dbReference>
<reference evidence="17 18" key="1">
    <citation type="submission" date="2015-07" db="EMBL/GenBank/DDBJ databases">
        <title>Genome analysis of myxobacterium Chondromyces crocatus Cm c5 reveals a high potential for natural compound synthesis and the genetic basis for the loss of fruiting body formation.</title>
        <authorList>
            <person name="Zaburannyi N."/>
            <person name="Bunk B."/>
            <person name="Maier J."/>
            <person name="Overmann J."/>
            <person name="Mueller R."/>
        </authorList>
    </citation>
    <scope>NUCLEOTIDE SEQUENCE [LARGE SCALE GENOMIC DNA]</scope>
    <source>
        <strain evidence="17 18">Cm c5</strain>
    </source>
</reference>
<evidence type="ECO:0000256" key="10">
    <source>
        <dbReference type="ARBA" id="ARBA00022975"/>
    </source>
</evidence>
<keyword evidence="18" id="KW-1185">Reference proteome</keyword>
<comment type="function">
    <text evidence="2">Catalyzes the conversion of dihydroorotate to orotate with quinone as electron acceptor.</text>
</comment>
<protein>
    <recommendedName>
        <fullName evidence="7 14">Dihydroorotate dehydrogenase (quinone)</fullName>
        <ecNumber evidence="6 14">1.3.5.2</ecNumber>
    </recommendedName>
</protein>
<accession>A0A0K1EGX7</accession>
<dbReference type="NCBIfam" id="TIGR01036">
    <property type="entry name" value="pyrD_sub2"/>
    <property type="match status" value="1"/>
</dbReference>
<dbReference type="KEGG" id="ccro:CMC5_040040"/>
<dbReference type="SUPFAM" id="SSF51395">
    <property type="entry name" value="FMN-linked oxidoreductases"/>
    <property type="match status" value="1"/>
</dbReference>
<evidence type="ECO:0000256" key="8">
    <source>
        <dbReference type="ARBA" id="ARBA00022630"/>
    </source>
</evidence>
<keyword evidence="10" id="KW-0665">Pyrimidine biosynthesis</keyword>
<evidence type="ECO:0000313" key="18">
    <source>
        <dbReference type="Proteomes" id="UP000067626"/>
    </source>
</evidence>
<comment type="pathway">
    <text evidence="4">Pyrimidine metabolism; UMP biosynthesis via de novo pathway; orotate from (S)-dihydroorotate (quinone route): step 1/1.</text>
</comment>
<dbReference type="InterPro" id="IPR005719">
    <property type="entry name" value="Dihydroorotate_DH_2"/>
</dbReference>
<evidence type="ECO:0000259" key="16">
    <source>
        <dbReference type="Pfam" id="PF01180"/>
    </source>
</evidence>
<keyword evidence="9" id="KW-0288">FMN</keyword>
<keyword evidence="8" id="KW-0285">Flavoprotein</keyword>
<evidence type="ECO:0000256" key="7">
    <source>
        <dbReference type="ARBA" id="ARBA00018366"/>
    </source>
</evidence>
<dbReference type="AlphaFoldDB" id="A0A0K1EGX7"/>
<keyword evidence="12" id="KW-0472">Membrane</keyword>
<dbReference type="Gene3D" id="3.20.20.70">
    <property type="entry name" value="Aldolase class I"/>
    <property type="match status" value="1"/>
</dbReference>
<sequence>MYRRLRPLLFALPPHTSHQLGMLALAPLEHSAWLRTIVRARTSPPDPHLATRAMGLSFPSPLGIAGGFDKNAERARALAALGFGFLELGTITATPQAPNPPPNLFRLPADRALINRLGFPNQGATRVTDRILARELPKTTGVPVGVSIGKSRTVPVDQLTPVIDDYLVSFRAAQRVADFVVVNVSSPNTQGLRTLQDTTMARALLGAIAEENTRRGPRRPLLLKIAPDLDDQALDELLTVVEASAFDGVVATNTTTHRSPLSTPPEAVDAIGAGGLSGPPLRHRALTLVTRARARLGPHATIIGVGGVETADHALDLIRAGADLIQLYTGFIYGGPGLPATLLRDLSAKVAEAGVRSIAELRGAALPSP</sequence>
<comment type="similarity">
    <text evidence="5">Belongs to the dihydroorotate dehydrogenase family. Type 2 subfamily.</text>
</comment>
<dbReference type="NCBIfam" id="NF003652">
    <property type="entry name" value="PRK05286.2-5"/>
    <property type="match status" value="1"/>
</dbReference>
<dbReference type="OrthoDB" id="9802377at2"/>
<evidence type="ECO:0000256" key="4">
    <source>
        <dbReference type="ARBA" id="ARBA00005161"/>
    </source>
</evidence>
<keyword evidence="11 17" id="KW-0560">Oxidoreductase</keyword>
<evidence type="ECO:0000256" key="11">
    <source>
        <dbReference type="ARBA" id="ARBA00023002"/>
    </source>
</evidence>
<dbReference type="Proteomes" id="UP000067626">
    <property type="component" value="Chromosome"/>
</dbReference>
<evidence type="ECO:0000313" key="17">
    <source>
        <dbReference type="EMBL" id="AKT39853.1"/>
    </source>
</evidence>
<name>A0A0K1EGX7_CHOCO</name>
<dbReference type="Pfam" id="PF01180">
    <property type="entry name" value="DHO_dh"/>
    <property type="match status" value="1"/>
</dbReference>
<evidence type="ECO:0000256" key="12">
    <source>
        <dbReference type="ARBA" id="ARBA00023136"/>
    </source>
</evidence>
<comment type="cofactor">
    <cofactor evidence="1">
        <name>FMN</name>
        <dbReference type="ChEBI" id="CHEBI:58210"/>
    </cofactor>
</comment>
<evidence type="ECO:0000256" key="1">
    <source>
        <dbReference type="ARBA" id="ARBA00001917"/>
    </source>
</evidence>
<dbReference type="RefSeq" id="WP_050431860.1">
    <property type="nucleotide sequence ID" value="NZ_CP012159.1"/>
</dbReference>
<dbReference type="PANTHER" id="PTHR48109:SF4">
    <property type="entry name" value="DIHYDROOROTATE DEHYDROGENASE (QUINONE), MITOCHONDRIAL"/>
    <property type="match status" value="1"/>
</dbReference>
<dbReference type="InterPro" id="IPR005720">
    <property type="entry name" value="Dihydroorotate_DH_cat"/>
</dbReference>
<dbReference type="PATRIC" id="fig|52.7.peg.4413"/>
<dbReference type="UniPathway" id="UPA00070">
    <property type="reaction ID" value="UER00946"/>
</dbReference>
<evidence type="ECO:0000256" key="2">
    <source>
        <dbReference type="ARBA" id="ARBA00003125"/>
    </source>
</evidence>
<dbReference type="STRING" id="52.CMC5_040040"/>
<feature type="region of interest" description="Disordered" evidence="15">
    <location>
        <begin position="255"/>
        <end position="275"/>
    </location>
</feature>
<dbReference type="EC" id="1.3.5.2" evidence="6 14"/>
<proteinExistence type="inferred from homology"/>
<gene>
    <name evidence="17" type="ORF">CMC5_040040</name>
</gene>
<comment type="subcellular location">
    <subcellularLocation>
        <location evidence="3">Membrane</location>
    </subcellularLocation>
</comment>
<dbReference type="GO" id="GO:0005886">
    <property type="term" value="C:plasma membrane"/>
    <property type="evidence" value="ECO:0007669"/>
    <property type="project" value="TreeGrafter"/>
</dbReference>
<dbReference type="InterPro" id="IPR001295">
    <property type="entry name" value="Dihydroorotate_DH_CS"/>
</dbReference>
<comment type="catalytic activity">
    <reaction evidence="13">
        <text>(S)-dihydroorotate + a quinone = orotate + a quinol</text>
        <dbReference type="Rhea" id="RHEA:30187"/>
        <dbReference type="ChEBI" id="CHEBI:24646"/>
        <dbReference type="ChEBI" id="CHEBI:30839"/>
        <dbReference type="ChEBI" id="CHEBI:30864"/>
        <dbReference type="ChEBI" id="CHEBI:132124"/>
        <dbReference type="EC" id="1.3.5.2"/>
    </reaction>
</comment>
<feature type="domain" description="Dihydroorotate dehydrogenase catalytic" evidence="16">
    <location>
        <begin position="49"/>
        <end position="348"/>
    </location>
</feature>
<evidence type="ECO:0000256" key="15">
    <source>
        <dbReference type="SAM" id="MobiDB-lite"/>
    </source>
</evidence>